<feature type="transmembrane region" description="Helical" evidence="11">
    <location>
        <begin position="38"/>
        <end position="60"/>
    </location>
</feature>
<dbReference type="InterPro" id="IPR018097">
    <property type="entry name" value="EGF_Ca-bd_CS"/>
</dbReference>
<dbReference type="PROSITE" id="PS50026">
    <property type="entry name" value="EGF_3"/>
    <property type="match status" value="4"/>
</dbReference>
<dbReference type="InterPro" id="IPR052235">
    <property type="entry name" value="Nephronectin_domain"/>
</dbReference>
<evidence type="ECO:0000256" key="10">
    <source>
        <dbReference type="PROSITE-ProRule" id="PRU00076"/>
    </source>
</evidence>
<dbReference type="InterPro" id="IPR000742">
    <property type="entry name" value="EGF"/>
</dbReference>
<accession>A0A914YTZ7</accession>
<evidence type="ECO:0000256" key="2">
    <source>
        <dbReference type="ARBA" id="ARBA00022536"/>
    </source>
</evidence>
<dbReference type="PANTHER" id="PTHR24050:SF28">
    <property type="entry name" value="UROMODULIN-LIKE"/>
    <property type="match status" value="1"/>
</dbReference>
<keyword evidence="2 10" id="KW-0245">EGF-like domain</keyword>
<dbReference type="AlphaFoldDB" id="A0A914YTZ7"/>
<organism evidence="14 15">
    <name type="scientific">Panagrolaimus superbus</name>
    <dbReference type="NCBI Taxonomy" id="310955"/>
    <lineage>
        <taxon>Eukaryota</taxon>
        <taxon>Metazoa</taxon>
        <taxon>Ecdysozoa</taxon>
        <taxon>Nematoda</taxon>
        <taxon>Chromadorea</taxon>
        <taxon>Rhabditida</taxon>
        <taxon>Tylenchina</taxon>
        <taxon>Panagrolaimomorpha</taxon>
        <taxon>Panagrolaimoidea</taxon>
        <taxon>Panagrolaimidae</taxon>
        <taxon>Panagrolaimus</taxon>
    </lineage>
</organism>
<dbReference type="SMART" id="SM00179">
    <property type="entry name" value="EGF_CA"/>
    <property type="match status" value="5"/>
</dbReference>
<evidence type="ECO:0000259" key="12">
    <source>
        <dbReference type="PROSITE" id="PS50026"/>
    </source>
</evidence>
<dbReference type="SUPFAM" id="SSF57196">
    <property type="entry name" value="EGF/Laminin"/>
    <property type="match status" value="4"/>
</dbReference>
<evidence type="ECO:0000256" key="11">
    <source>
        <dbReference type="SAM" id="Phobius"/>
    </source>
</evidence>
<keyword evidence="7 11" id="KW-0472">Membrane</keyword>
<comment type="caution">
    <text evidence="10">Lacks conserved residue(s) required for the propagation of feature annotation.</text>
</comment>
<feature type="domain" description="EGF-like" evidence="12">
    <location>
        <begin position="281"/>
        <end position="324"/>
    </location>
</feature>
<evidence type="ECO:0000256" key="8">
    <source>
        <dbReference type="ARBA" id="ARBA00023157"/>
    </source>
</evidence>
<evidence type="ECO:0000313" key="14">
    <source>
        <dbReference type="Proteomes" id="UP000887577"/>
    </source>
</evidence>
<keyword evidence="5" id="KW-0677">Repeat</keyword>
<dbReference type="InterPro" id="IPR049883">
    <property type="entry name" value="NOTCH1_EGF-like"/>
</dbReference>
<dbReference type="Pfam" id="PF00008">
    <property type="entry name" value="EGF"/>
    <property type="match status" value="2"/>
</dbReference>
<dbReference type="PROSITE" id="PS00010">
    <property type="entry name" value="ASX_HYDROXYL"/>
    <property type="match status" value="1"/>
</dbReference>
<dbReference type="InterPro" id="IPR017452">
    <property type="entry name" value="GPCR_Rhodpsn_7TM"/>
</dbReference>
<evidence type="ECO:0000256" key="4">
    <source>
        <dbReference type="ARBA" id="ARBA00022729"/>
    </source>
</evidence>
<sequence length="528" mass="58599">MYTTFLAVGPLLLLVVLNIIVVIKVVTKTAAGDDSDTISLILVVFFFIFCNFTALLINFLELTLYEQLKQTIIYLVDMSNLLVVINCTLNFFVYTIFGVSFRRTLKTLFISQPQAKPLIPKSTNLVWHEDGTNCVVEAEHGKLIKTKSVPITNGDTQIAELQNLINKHIQNVDAWNTMFSTLQTQIYDSKTEATHIVNEIKLIKQNISTIVKARKGSGRTNARLRKLITMVNENIVKVVKMIQTDECQQNPCQNGGTCIDLVSKYQCLCPSHFEGKDCDSRVDECEMYGKTHLGCQNNATCSNNYLLPGFTCHCPTGYHGRRCQMKSTSCDHSLDLCGEHGHCMSASEDSYKCLCEFGYKSDMDPNNPTCIDIDECTTQNPCYPGAQCINLPGSFKCSSCPIGLQGNGLHCYDIDECAENMPNECSKNPKTQCLNTFGSYHCGPCPPGWEGDGKVCTKSQETCEDNPCHPKATCTQNPNVQCSCEEGYEGDGRGPDGCKRIPSDEEKSCDIDGCRNGGTCVVGFYYYF</sequence>
<dbReference type="GO" id="GO:0005509">
    <property type="term" value="F:calcium ion binding"/>
    <property type="evidence" value="ECO:0007669"/>
    <property type="project" value="InterPro"/>
</dbReference>
<evidence type="ECO:0000259" key="13">
    <source>
        <dbReference type="PROSITE" id="PS50262"/>
    </source>
</evidence>
<feature type="domain" description="EGF-like" evidence="12">
    <location>
        <begin position="243"/>
        <end position="279"/>
    </location>
</feature>
<feature type="transmembrane region" description="Helical" evidence="11">
    <location>
        <begin position="72"/>
        <end position="97"/>
    </location>
</feature>
<evidence type="ECO:0000256" key="9">
    <source>
        <dbReference type="ARBA" id="ARBA00023180"/>
    </source>
</evidence>
<evidence type="ECO:0000256" key="6">
    <source>
        <dbReference type="ARBA" id="ARBA00022989"/>
    </source>
</evidence>
<dbReference type="PROSITE" id="PS01186">
    <property type="entry name" value="EGF_2"/>
    <property type="match status" value="1"/>
</dbReference>
<name>A0A914YTZ7_9BILA</name>
<dbReference type="Pfam" id="PF07645">
    <property type="entry name" value="EGF_CA"/>
    <property type="match status" value="2"/>
</dbReference>
<proteinExistence type="predicted"/>
<feature type="disulfide bond" evidence="10">
    <location>
        <begin position="295"/>
        <end position="312"/>
    </location>
</feature>
<evidence type="ECO:0000256" key="1">
    <source>
        <dbReference type="ARBA" id="ARBA00004370"/>
    </source>
</evidence>
<dbReference type="InterPro" id="IPR000152">
    <property type="entry name" value="EGF-type_Asp/Asn_hydroxyl_site"/>
</dbReference>
<keyword evidence="3 11" id="KW-0812">Transmembrane</keyword>
<comment type="subcellular location">
    <subcellularLocation>
        <location evidence="1">Membrane</location>
    </subcellularLocation>
</comment>
<dbReference type="SMART" id="SM00181">
    <property type="entry name" value="EGF"/>
    <property type="match status" value="6"/>
</dbReference>
<dbReference type="PANTHER" id="PTHR24050">
    <property type="entry name" value="PA14 DOMAIN-CONTAINING PROTEIN"/>
    <property type="match status" value="1"/>
</dbReference>
<dbReference type="PROSITE" id="PS50262">
    <property type="entry name" value="G_PROTEIN_RECEP_F1_2"/>
    <property type="match status" value="1"/>
</dbReference>
<feature type="transmembrane region" description="Helical" evidence="11">
    <location>
        <begin position="6"/>
        <end position="26"/>
    </location>
</feature>
<dbReference type="PROSITE" id="PS00022">
    <property type="entry name" value="EGF_1"/>
    <property type="match status" value="2"/>
</dbReference>
<keyword evidence="6 11" id="KW-1133">Transmembrane helix</keyword>
<feature type="disulfide bond" evidence="10">
    <location>
        <begin position="314"/>
        <end position="323"/>
    </location>
</feature>
<feature type="domain" description="G-protein coupled receptors family 1 profile" evidence="13">
    <location>
        <begin position="1"/>
        <end position="94"/>
    </location>
</feature>
<keyword evidence="8 10" id="KW-1015">Disulfide bond</keyword>
<evidence type="ECO:0000256" key="3">
    <source>
        <dbReference type="ARBA" id="ARBA00022692"/>
    </source>
</evidence>
<dbReference type="PRINTS" id="PR00010">
    <property type="entry name" value="EGFBLOOD"/>
</dbReference>
<keyword evidence="9" id="KW-0325">Glycoprotein</keyword>
<feature type="domain" description="EGF-like" evidence="12">
    <location>
        <begin position="459"/>
        <end position="499"/>
    </location>
</feature>
<keyword evidence="14" id="KW-1185">Reference proteome</keyword>
<dbReference type="Gene3D" id="2.10.25.10">
    <property type="entry name" value="Laminin"/>
    <property type="match status" value="6"/>
</dbReference>
<dbReference type="FunFam" id="2.10.25.10:FF:000038">
    <property type="entry name" value="Fibrillin 2"/>
    <property type="match status" value="2"/>
</dbReference>
<feature type="domain" description="EGF-like" evidence="12">
    <location>
        <begin position="372"/>
        <end position="412"/>
    </location>
</feature>
<dbReference type="Gene3D" id="1.20.1070.10">
    <property type="entry name" value="Rhodopsin 7-helix transmembrane proteins"/>
    <property type="match status" value="1"/>
</dbReference>
<dbReference type="PROSITE" id="PS01187">
    <property type="entry name" value="EGF_CA"/>
    <property type="match status" value="2"/>
</dbReference>
<dbReference type="WBParaSite" id="PSU_v2.g3134.t1">
    <property type="protein sequence ID" value="PSU_v2.g3134.t1"/>
    <property type="gene ID" value="PSU_v2.g3134"/>
</dbReference>
<keyword evidence="4" id="KW-0732">Signal</keyword>
<evidence type="ECO:0000313" key="15">
    <source>
        <dbReference type="WBParaSite" id="PSU_v2.g3134.t1"/>
    </source>
</evidence>
<dbReference type="FunFam" id="2.10.25.10:FF:000123">
    <property type="entry name" value="Crumbs homolog 1 (Drosophila)"/>
    <property type="match status" value="1"/>
</dbReference>
<dbReference type="InterPro" id="IPR001881">
    <property type="entry name" value="EGF-like_Ca-bd_dom"/>
</dbReference>
<reference evidence="15" key="1">
    <citation type="submission" date="2022-11" db="UniProtKB">
        <authorList>
            <consortium name="WormBaseParasite"/>
        </authorList>
    </citation>
    <scope>IDENTIFICATION</scope>
</reference>
<evidence type="ECO:0000256" key="7">
    <source>
        <dbReference type="ARBA" id="ARBA00023136"/>
    </source>
</evidence>
<dbReference type="SUPFAM" id="SSF81321">
    <property type="entry name" value="Family A G protein-coupled receptor-like"/>
    <property type="match status" value="1"/>
</dbReference>
<dbReference type="Proteomes" id="UP000887577">
    <property type="component" value="Unplaced"/>
</dbReference>
<feature type="disulfide bond" evidence="10">
    <location>
        <begin position="269"/>
        <end position="278"/>
    </location>
</feature>
<evidence type="ECO:0000256" key="5">
    <source>
        <dbReference type="ARBA" id="ARBA00022737"/>
    </source>
</evidence>
<dbReference type="GO" id="GO:0016020">
    <property type="term" value="C:membrane"/>
    <property type="evidence" value="ECO:0007669"/>
    <property type="project" value="UniProtKB-SubCell"/>
</dbReference>
<protein>
    <submittedName>
        <fullName evidence="15">Cubilin</fullName>
    </submittedName>
</protein>
<dbReference type="CDD" id="cd00054">
    <property type="entry name" value="EGF_CA"/>
    <property type="match status" value="4"/>
</dbReference>